<gene>
    <name evidence="2" type="ORF">SAMN04487992_102195</name>
</gene>
<name>A0A1G7EAR9_9FLAO</name>
<dbReference type="InterPro" id="IPR009793">
    <property type="entry name" value="DUF1361"/>
</dbReference>
<dbReference type="Proteomes" id="UP000182114">
    <property type="component" value="Unassembled WGS sequence"/>
</dbReference>
<keyword evidence="3" id="KW-1185">Reference proteome</keyword>
<proteinExistence type="predicted"/>
<evidence type="ECO:0000313" key="2">
    <source>
        <dbReference type="EMBL" id="SDE60546.1"/>
    </source>
</evidence>
<sequence length="200" mass="23301">MILTILGTITLLGRIVYTGTIFFTFLLWNLFLAFLPVVFSKTLRYSQKISTSKFLSALFIILWLLFIPNSPYIITDLKHVDNDYGIQVFDFLLILIFAVNGLLMGVISLLDIFHLLTHKYSTKITHFVIFSICLLGGFGIFLGRFLRFNSWDIISRPDILFYGIFHTLFMKETWMWTLIFGGFMWISFVAIKPLLKRKTI</sequence>
<evidence type="ECO:0000313" key="3">
    <source>
        <dbReference type="Proteomes" id="UP000182114"/>
    </source>
</evidence>
<feature type="transmembrane region" description="Helical" evidence="1">
    <location>
        <begin position="15"/>
        <end position="39"/>
    </location>
</feature>
<keyword evidence="1" id="KW-1133">Transmembrane helix</keyword>
<keyword evidence="1" id="KW-0472">Membrane</keyword>
<dbReference type="Pfam" id="PF07099">
    <property type="entry name" value="DUF1361"/>
    <property type="match status" value="1"/>
</dbReference>
<feature type="transmembrane region" description="Helical" evidence="1">
    <location>
        <begin position="51"/>
        <end position="68"/>
    </location>
</feature>
<organism evidence="2 3">
    <name type="scientific">Cellulophaga baltica</name>
    <dbReference type="NCBI Taxonomy" id="76594"/>
    <lineage>
        <taxon>Bacteria</taxon>
        <taxon>Pseudomonadati</taxon>
        <taxon>Bacteroidota</taxon>
        <taxon>Flavobacteriia</taxon>
        <taxon>Flavobacteriales</taxon>
        <taxon>Flavobacteriaceae</taxon>
        <taxon>Cellulophaga</taxon>
    </lineage>
</organism>
<dbReference type="EMBL" id="FNBD01000002">
    <property type="protein sequence ID" value="SDE60546.1"/>
    <property type="molecule type" value="Genomic_DNA"/>
</dbReference>
<evidence type="ECO:0000256" key="1">
    <source>
        <dbReference type="SAM" id="Phobius"/>
    </source>
</evidence>
<protein>
    <submittedName>
        <fullName evidence="2">Uncharacterized membrane protein</fullName>
    </submittedName>
</protein>
<reference evidence="3" key="1">
    <citation type="submission" date="2016-10" db="EMBL/GenBank/DDBJ databases">
        <authorList>
            <person name="Varghese N."/>
            <person name="Submissions S."/>
        </authorList>
    </citation>
    <scope>NUCLEOTIDE SEQUENCE [LARGE SCALE GENOMIC DNA]</scope>
    <source>
        <strain evidence="3">DSM 24729</strain>
    </source>
</reference>
<accession>A0A1G7EAR9</accession>
<dbReference type="AlphaFoldDB" id="A0A1G7EAR9"/>
<feature type="transmembrane region" description="Helical" evidence="1">
    <location>
        <begin position="88"/>
        <end position="112"/>
    </location>
</feature>
<feature type="transmembrane region" description="Helical" evidence="1">
    <location>
        <begin position="174"/>
        <end position="195"/>
    </location>
</feature>
<keyword evidence="1" id="KW-0812">Transmembrane</keyword>
<feature type="transmembrane region" description="Helical" evidence="1">
    <location>
        <begin position="124"/>
        <end position="146"/>
    </location>
</feature>